<proteinExistence type="predicted"/>
<accession>A0A0D8HM99</accession>
<keyword evidence="3" id="KW-0132">Cell division</keyword>
<keyword evidence="4" id="KW-1185">Reference proteome</keyword>
<comment type="caution">
    <text evidence="3">The sequence shown here is derived from an EMBL/GenBank/DDBJ whole genome shotgun (WGS) entry which is preliminary data.</text>
</comment>
<protein>
    <submittedName>
        <fullName evidence="3">Cell division protein FtsL</fullName>
    </submittedName>
</protein>
<gene>
    <name evidence="3" type="primary">ftsL1</name>
    <name evidence="3" type="ORF">AXFE_00750</name>
</gene>
<evidence type="ECO:0000313" key="4">
    <source>
        <dbReference type="Proteomes" id="UP000032360"/>
    </source>
</evidence>
<dbReference type="AlphaFoldDB" id="A0A0D8HM99"/>
<dbReference type="STRING" id="1280514.AXFE_00750"/>
<feature type="transmembrane region" description="Helical" evidence="2">
    <location>
        <begin position="126"/>
        <end position="145"/>
    </location>
</feature>
<evidence type="ECO:0000256" key="2">
    <source>
        <dbReference type="SAM" id="Phobius"/>
    </source>
</evidence>
<dbReference type="GO" id="GO:0051301">
    <property type="term" value="P:cell division"/>
    <property type="evidence" value="ECO:0007669"/>
    <property type="project" value="UniProtKB-KW"/>
</dbReference>
<keyword evidence="2" id="KW-0812">Transmembrane</keyword>
<keyword evidence="2" id="KW-0472">Membrane</keyword>
<keyword evidence="3" id="KW-0131">Cell cycle</keyword>
<feature type="compositionally biased region" description="Low complexity" evidence="1">
    <location>
        <begin position="246"/>
        <end position="292"/>
    </location>
</feature>
<feature type="region of interest" description="Disordered" evidence="1">
    <location>
        <begin position="28"/>
        <end position="112"/>
    </location>
</feature>
<feature type="region of interest" description="Disordered" evidence="1">
    <location>
        <begin position="246"/>
        <end position="309"/>
    </location>
</feature>
<feature type="compositionally biased region" description="Polar residues" evidence="1">
    <location>
        <begin position="29"/>
        <end position="39"/>
    </location>
</feature>
<sequence>MSQIEHLDDFESARLSSFEEWLSGRSFRESPSLTRTATDQVPLVHGLPTVPKESSTEGSPSHLRTSSGGGRARRTRFSGVAINAPIERVDSPPTPQPLTHAPRHLKSLPTGKTFRNSRRNVLLRRVYLGIAIVVLFGGIFVSVMARAEIAKMQLEVNTIAPEIASLTTTNNELALRSEALSAPARIAQYAQTKLHMVFSSGPGTTSTYTNSSGISPTSTPLSLYYTPGGSAPVTTNVSGSKVVKTAAPSSASSSATAATQVASGSSSSSVSASSSASATTQPSAASTTTTSAPIRTITMQSSKTARNGG</sequence>
<feature type="compositionally biased region" description="Polar residues" evidence="1">
    <location>
        <begin position="52"/>
        <end position="63"/>
    </location>
</feature>
<keyword evidence="2" id="KW-1133">Transmembrane helix</keyword>
<evidence type="ECO:0000256" key="1">
    <source>
        <dbReference type="SAM" id="MobiDB-lite"/>
    </source>
</evidence>
<reference evidence="3 4" key="1">
    <citation type="submission" date="2015-01" db="EMBL/GenBank/DDBJ databases">
        <title>Draft genome of the acidophilic iron oxidizer Acidithrix ferrooxidans strain Py-F3.</title>
        <authorList>
            <person name="Poehlein A."/>
            <person name="Eisen S."/>
            <person name="Schloemann M."/>
            <person name="Johnson B.D."/>
            <person name="Daniel R."/>
            <person name="Muehling M."/>
        </authorList>
    </citation>
    <scope>NUCLEOTIDE SEQUENCE [LARGE SCALE GENOMIC DNA]</scope>
    <source>
        <strain evidence="3 4">Py-F3</strain>
    </source>
</reference>
<dbReference type="RefSeq" id="WP_052603914.1">
    <property type="nucleotide sequence ID" value="NZ_JXYS01000001.1"/>
</dbReference>
<dbReference type="EMBL" id="JXYS01000001">
    <property type="protein sequence ID" value="KJF19038.1"/>
    <property type="molecule type" value="Genomic_DNA"/>
</dbReference>
<name>A0A0D8HM99_9ACTN</name>
<feature type="compositionally biased region" description="Polar residues" evidence="1">
    <location>
        <begin position="297"/>
        <end position="309"/>
    </location>
</feature>
<evidence type="ECO:0000313" key="3">
    <source>
        <dbReference type="EMBL" id="KJF19038.1"/>
    </source>
</evidence>
<organism evidence="3 4">
    <name type="scientific">Acidithrix ferrooxidans</name>
    <dbReference type="NCBI Taxonomy" id="1280514"/>
    <lineage>
        <taxon>Bacteria</taxon>
        <taxon>Bacillati</taxon>
        <taxon>Actinomycetota</taxon>
        <taxon>Acidimicrobiia</taxon>
        <taxon>Acidimicrobiales</taxon>
        <taxon>Acidimicrobiaceae</taxon>
        <taxon>Acidithrix</taxon>
    </lineage>
</organism>
<dbReference type="Proteomes" id="UP000032360">
    <property type="component" value="Unassembled WGS sequence"/>
</dbReference>